<evidence type="ECO:0000256" key="2">
    <source>
        <dbReference type="ARBA" id="ARBA00022741"/>
    </source>
</evidence>
<evidence type="ECO:0000256" key="3">
    <source>
        <dbReference type="ARBA" id="ARBA00022840"/>
    </source>
</evidence>
<keyword evidence="7" id="KW-1185">Reference proteome</keyword>
<sequence length="420" mass="48284">METSIAGSLDDLLEGHGELIQRFALPPRLDQGREPGGQFCWHWNVGRCGFGDECHRALWHYPTITLKTTVQPVTYHLLKRLLELNGCVMCDSVLKANLIWTNHFASTPTNIYPPHSVINHFPGTHLITQKNNLAWNMMKAAGASFVPRSFVLPTQMDEAITAQDSTYDQLWIVKPVGLGEGRGVKITKQIDREDYKELTQEYISRPLTVTGKKTDLRLYILLTSVYPTLDIYIYTDGLLRFAYADYDEKDINNPFVHLCNNAVNRAADRDINESNWTLNQFREWISNETELDFEDIWRQLCTLAVGPIVQIKHQLVEDYRRCAMEKKLHCFELFGYDVLVDENGKCWLLELNGLPDLSGGSKKARKSYAADFDVKTRLLSDAFSMVYYLRDERASRDIPKEIMGGFQRIYHEQTLTESIT</sequence>
<evidence type="ECO:0000259" key="5">
    <source>
        <dbReference type="PROSITE" id="PS50103"/>
    </source>
</evidence>
<dbReference type="SUPFAM" id="SSF56059">
    <property type="entry name" value="Glutathione synthetase ATP-binding domain-like"/>
    <property type="match status" value="1"/>
</dbReference>
<keyword evidence="2" id="KW-0547">Nucleotide-binding</keyword>
<keyword evidence="4" id="KW-0479">Metal-binding</keyword>
<evidence type="ECO:0000313" key="6">
    <source>
        <dbReference type="EMBL" id="PRP89780.1"/>
    </source>
</evidence>
<dbReference type="GO" id="GO:0070740">
    <property type="term" value="F:tubulin-glutamic acid ligase activity"/>
    <property type="evidence" value="ECO:0007669"/>
    <property type="project" value="TreeGrafter"/>
</dbReference>
<dbReference type="OrthoDB" id="17921at2759"/>
<dbReference type="GO" id="GO:0008270">
    <property type="term" value="F:zinc ion binding"/>
    <property type="evidence" value="ECO:0007669"/>
    <property type="project" value="UniProtKB-KW"/>
</dbReference>
<evidence type="ECO:0000313" key="7">
    <source>
        <dbReference type="Proteomes" id="UP000241769"/>
    </source>
</evidence>
<keyword evidence="4" id="KW-0863">Zinc-finger</keyword>
<dbReference type="Pfam" id="PF03133">
    <property type="entry name" value="TTL"/>
    <property type="match status" value="1"/>
</dbReference>
<dbReference type="PANTHER" id="PTHR12241">
    <property type="entry name" value="TUBULIN POLYGLUTAMYLASE"/>
    <property type="match status" value="1"/>
</dbReference>
<dbReference type="Proteomes" id="UP000241769">
    <property type="component" value="Unassembled WGS sequence"/>
</dbReference>
<evidence type="ECO:0000256" key="1">
    <source>
        <dbReference type="ARBA" id="ARBA00022598"/>
    </source>
</evidence>
<keyword evidence="4" id="KW-0862">Zinc</keyword>
<dbReference type="PROSITE" id="PS50103">
    <property type="entry name" value="ZF_C3H1"/>
    <property type="match status" value="1"/>
</dbReference>
<dbReference type="GO" id="GO:0000226">
    <property type="term" value="P:microtubule cytoskeleton organization"/>
    <property type="evidence" value="ECO:0007669"/>
    <property type="project" value="TreeGrafter"/>
</dbReference>
<dbReference type="EMBL" id="MDYQ01000001">
    <property type="protein sequence ID" value="PRP89780.1"/>
    <property type="molecule type" value="Genomic_DNA"/>
</dbReference>
<protein>
    <recommendedName>
        <fullName evidence="5">C3H1-type domain-containing protein</fullName>
    </recommendedName>
</protein>
<keyword evidence="1" id="KW-0436">Ligase</keyword>
<dbReference type="GO" id="GO:0036064">
    <property type="term" value="C:ciliary basal body"/>
    <property type="evidence" value="ECO:0007669"/>
    <property type="project" value="TreeGrafter"/>
</dbReference>
<proteinExistence type="predicted"/>
<gene>
    <name evidence="6" type="ORF">PROFUN_00122</name>
</gene>
<organism evidence="6 7">
    <name type="scientific">Planoprotostelium fungivorum</name>
    <dbReference type="NCBI Taxonomy" id="1890364"/>
    <lineage>
        <taxon>Eukaryota</taxon>
        <taxon>Amoebozoa</taxon>
        <taxon>Evosea</taxon>
        <taxon>Variosea</taxon>
        <taxon>Cavosteliida</taxon>
        <taxon>Cavosteliaceae</taxon>
        <taxon>Planoprotostelium</taxon>
    </lineage>
</organism>
<dbReference type="PROSITE" id="PS51221">
    <property type="entry name" value="TTL"/>
    <property type="match status" value="1"/>
</dbReference>
<dbReference type="InterPro" id="IPR004344">
    <property type="entry name" value="TTL/TTLL_fam"/>
</dbReference>
<accession>A0A2P6P0Q9</accession>
<feature type="domain" description="C3H1-type" evidence="5">
    <location>
        <begin position="34"/>
        <end position="63"/>
    </location>
</feature>
<dbReference type="GO" id="GO:0015631">
    <property type="term" value="F:tubulin binding"/>
    <property type="evidence" value="ECO:0007669"/>
    <property type="project" value="TreeGrafter"/>
</dbReference>
<dbReference type="InterPro" id="IPR000571">
    <property type="entry name" value="Znf_CCCH"/>
</dbReference>
<comment type="caution">
    <text evidence="6">The sequence shown here is derived from an EMBL/GenBank/DDBJ whole genome shotgun (WGS) entry which is preliminary data.</text>
</comment>
<name>A0A2P6P0Q9_9EUKA</name>
<reference evidence="6 7" key="1">
    <citation type="journal article" date="2018" name="Genome Biol. Evol.">
        <title>Multiple Roots of Fruiting Body Formation in Amoebozoa.</title>
        <authorList>
            <person name="Hillmann F."/>
            <person name="Forbes G."/>
            <person name="Novohradska S."/>
            <person name="Ferling I."/>
            <person name="Riege K."/>
            <person name="Groth M."/>
            <person name="Westermann M."/>
            <person name="Marz M."/>
            <person name="Spaller T."/>
            <person name="Winckler T."/>
            <person name="Schaap P."/>
            <person name="Glockner G."/>
        </authorList>
    </citation>
    <scope>NUCLEOTIDE SEQUENCE [LARGE SCALE GENOMIC DNA]</scope>
    <source>
        <strain evidence="6 7">Jena</strain>
    </source>
</reference>
<dbReference type="Gene3D" id="3.30.470.20">
    <property type="entry name" value="ATP-grasp fold, B domain"/>
    <property type="match status" value="1"/>
</dbReference>
<keyword evidence="3" id="KW-0067">ATP-binding</keyword>
<dbReference type="AlphaFoldDB" id="A0A2P6P0Q9"/>
<dbReference type="GO" id="GO:0005524">
    <property type="term" value="F:ATP binding"/>
    <property type="evidence" value="ECO:0007669"/>
    <property type="project" value="UniProtKB-KW"/>
</dbReference>
<feature type="zinc finger region" description="C3H1-type" evidence="4">
    <location>
        <begin position="34"/>
        <end position="63"/>
    </location>
</feature>
<dbReference type="InParanoid" id="A0A2P6P0Q9"/>
<evidence type="ECO:0000256" key="4">
    <source>
        <dbReference type="PROSITE-ProRule" id="PRU00723"/>
    </source>
</evidence>